<dbReference type="Pfam" id="PF00373">
    <property type="entry name" value="FERM_M"/>
    <property type="match status" value="1"/>
</dbReference>
<reference evidence="15" key="2">
    <citation type="submission" date="2020-05" db="UniProtKB">
        <authorList>
            <consortium name="EnsemblMetazoa"/>
        </authorList>
    </citation>
    <scope>IDENTIFICATION</scope>
    <source>
        <strain evidence="15">IAEA</strain>
    </source>
</reference>
<evidence type="ECO:0000256" key="12">
    <source>
        <dbReference type="SAM" id="MobiDB-lite"/>
    </source>
</evidence>
<evidence type="ECO:0000259" key="14">
    <source>
        <dbReference type="PROSITE" id="PS50057"/>
    </source>
</evidence>
<dbReference type="PANTHER" id="PTHR45807:SF7">
    <property type="entry name" value="TYROSINE-PROTEIN KINASE HOPSCOTCH"/>
    <property type="match status" value="1"/>
</dbReference>
<dbReference type="InterPro" id="IPR051286">
    <property type="entry name" value="JAK"/>
</dbReference>
<accession>A0A1B0AQF5</accession>
<dbReference type="GO" id="GO:0004715">
    <property type="term" value="F:non-membrane spanning protein tyrosine kinase activity"/>
    <property type="evidence" value="ECO:0007669"/>
    <property type="project" value="TreeGrafter"/>
</dbReference>
<dbReference type="SMART" id="SM00295">
    <property type="entry name" value="B41"/>
    <property type="match status" value="1"/>
</dbReference>
<keyword evidence="6 11" id="KW-0067">ATP-binding</keyword>
<dbReference type="PRINTS" id="PR00109">
    <property type="entry name" value="TYRKINASE"/>
</dbReference>
<dbReference type="GO" id="GO:0071944">
    <property type="term" value="C:cell periphery"/>
    <property type="evidence" value="ECO:0007669"/>
    <property type="project" value="UniProtKB-ARBA"/>
</dbReference>
<dbReference type="GO" id="GO:0005829">
    <property type="term" value="C:cytosol"/>
    <property type="evidence" value="ECO:0007669"/>
    <property type="project" value="TreeGrafter"/>
</dbReference>
<organism evidence="15 16">
    <name type="scientific">Glossina palpalis gambiensis</name>
    <dbReference type="NCBI Taxonomy" id="67801"/>
    <lineage>
        <taxon>Eukaryota</taxon>
        <taxon>Metazoa</taxon>
        <taxon>Ecdysozoa</taxon>
        <taxon>Arthropoda</taxon>
        <taxon>Hexapoda</taxon>
        <taxon>Insecta</taxon>
        <taxon>Pterygota</taxon>
        <taxon>Neoptera</taxon>
        <taxon>Endopterygota</taxon>
        <taxon>Diptera</taxon>
        <taxon>Brachycera</taxon>
        <taxon>Muscomorpha</taxon>
        <taxon>Hippoboscoidea</taxon>
        <taxon>Glossinidae</taxon>
        <taxon>Glossina</taxon>
    </lineage>
</organism>
<dbReference type="GO" id="GO:0012505">
    <property type="term" value="C:endomembrane system"/>
    <property type="evidence" value="ECO:0007669"/>
    <property type="project" value="UniProtKB-SubCell"/>
</dbReference>
<evidence type="ECO:0000256" key="2">
    <source>
        <dbReference type="ARBA" id="ARBA00022553"/>
    </source>
</evidence>
<comment type="catalytic activity">
    <reaction evidence="10">
        <text>L-tyrosyl-[protein] + ATP = O-phospho-L-tyrosyl-[protein] + ADP + H(+)</text>
        <dbReference type="Rhea" id="RHEA:10596"/>
        <dbReference type="Rhea" id="RHEA-COMP:10136"/>
        <dbReference type="Rhea" id="RHEA-COMP:20101"/>
        <dbReference type="ChEBI" id="CHEBI:15378"/>
        <dbReference type="ChEBI" id="CHEBI:30616"/>
        <dbReference type="ChEBI" id="CHEBI:46858"/>
        <dbReference type="ChEBI" id="CHEBI:61978"/>
        <dbReference type="ChEBI" id="CHEBI:456216"/>
        <dbReference type="EC" id="2.7.10.1"/>
    </reaction>
</comment>
<dbReference type="Gene3D" id="1.20.80.10">
    <property type="match status" value="1"/>
</dbReference>
<dbReference type="InterPro" id="IPR000719">
    <property type="entry name" value="Prot_kinase_dom"/>
</dbReference>
<feature type="binding site" evidence="11">
    <location>
        <position position="947"/>
    </location>
    <ligand>
        <name>ATP</name>
        <dbReference type="ChEBI" id="CHEBI:30616"/>
    </ligand>
</feature>
<evidence type="ECO:0000256" key="6">
    <source>
        <dbReference type="ARBA" id="ARBA00022840"/>
    </source>
</evidence>
<dbReference type="GO" id="GO:0050793">
    <property type="term" value="P:regulation of developmental process"/>
    <property type="evidence" value="ECO:0007669"/>
    <property type="project" value="UniProtKB-ARBA"/>
</dbReference>
<dbReference type="GO" id="GO:0004714">
    <property type="term" value="F:transmembrane receptor protein tyrosine kinase activity"/>
    <property type="evidence" value="ECO:0007669"/>
    <property type="project" value="UniProtKB-EC"/>
</dbReference>
<dbReference type="Gene3D" id="1.10.510.10">
    <property type="entry name" value="Transferase(Phosphotransferase) domain 1"/>
    <property type="match status" value="2"/>
</dbReference>
<dbReference type="Proteomes" id="UP000092460">
    <property type="component" value="Unassembled WGS sequence"/>
</dbReference>
<dbReference type="InterPro" id="IPR035963">
    <property type="entry name" value="FERM_2"/>
</dbReference>
<dbReference type="GO" id="GO:0007259">
    <property type="term" value="P:cell surface receptor signaling pathway via JAK-STAT"/>
    <property type="evidence" value="ECO:0007669"/>
    <property type="project" value="TreeGrafter"/>
</dbReference>
<dbReference type="SUPFAM" id="SSF47031">
    <property type="entry name" value="Second domain of FERM"/>
    <property type="match status" value="1"/>
</dbReference>
<dbReference type="GO" id="GO:0030182">
    <property type="term" value="P:neuron differentiation"/>
    <property type="evidence" value="ECO:0007669"/>
    <property type="project" value="UniProtKB-ARBA"/>
</dbReference>
<evidence type="ECO:0000259" key="13">
    <source>
        <dbReference type="PROSITE" id="PS50011"/>
    </source>
</evidence>
<dbReference type="InterPro" id="IPR017441">
    <property type="entry name" value="Protein_kinase_ATP_BS"/>
</dbReference>
<feature type="region of interest" description="Disordered" evidence="12">
    <location>
        <begin position="1"/>
        <end position="21"/>
    </location>
</feature>
<keyword evidence="8" id="KW-0472">Membrane</keyword>
<dbReference type="FunFam" id="1.10.510.10:FF:001512">
    <property type="entry name" value="Receptor tyrosine-protein kinase erbB-2"/>
    <property type="match status" value="1"/>
</dbReference>
<dbReference type="GO" id="GO:0051130">
    <property type="term" value="P:positive regulation of cellular component organization"/>
    <property type="evidence" value="ECO:0007669"/>
    <property type="project" value="UniProtKB-ARBA"/>
</dbReference>
<name>A0A1B0AQF5_9MUSC</name>
<evidence type="ECO:0000256" key="5">
    <source>
        <dbReference type="ARBA" id="ARBA00022777"/>
    </source>
</evidence>
<evidence type="ECO:0000256" key="1">
    <source>
        <dbReference type="ARBA" id="ARBA00004308"/>
    </source>
</evidence>
<keyword evidence="16" id="KW-1185">Reference proteome</keyword>
<dbReference type="PROSITE" id="PS50011">
    <property type="entry name" value="PROTEIN_KINASE_DOM"/>
    <property type="match status" value="2"/>
</dbReference>
<evidence type="ECO:0000256" key="3">
    <source>
        <dbReference type="ARBA" id="ARBA00022679"/>
    </source>
</evidence>
<keyword evidence="3" id="KW-0808">Transferase</keyword>
<dbReference type="InterPro" id="IPR014352">
    <property type="entry name" value="FERM/acyl-CoA-bd_prot_sf"/>
</dbReference>
<evidence type="ECO:0008006" key="17">
    <source>
        <dbReference type="Google" id="ProtNLM"/>
    </source>
</evidence>
<keyword evidence="5" id="KW-0418">Kinase</keyword>
<dbReference type="InterPro" id="IPR011009">
    <property type="entry name" value="Kinase-like_dom_sf"/>
</dbReference>
<dbReference type="AlphaFoldDB" id="A0A1B0AQF5"/>
<dbReference type="InterPro" id="IPR001245">
    <property type="entry name" value="Ser-Thr/Tyr_kinase_cat_dom"/>
</dbReference>
<dbReference type="VEuPathDB" id="VectorBase:GPPI004845"/>
<dbReference type="PROSITE" id="PS00107">
    <property type="entry name" value="PROTEIN_KINASE_ATP"/>
    <property type="match status" value="1"/>
</dbReference>
<dbReference type="CDD" id="cd00192">
    <property type="entry name" value="PTKc"/>
    <property type="match status" value="1"/>
</dbReference>
<keyword evidence="2" id="KW-0597">Phosphoprotein</keyword>
<dbReference type="InterPro" id="IPR019749">
    <property type="entry name" value="Band_41_domain"/>
</dbReference>
<feature type="domain" description="FERM" evidence="14">
    <location>
        <begin position="80"/>
        <end position="402"/>
    </location>
</feature>
<feature type="domain" description="Protein kinase" evidence="13">
    <location>
        <begin position="582"/>
        <end position="885"/>
    </location>
</feature>
<dbReference type="PROSITE" id="PS50057">
    <property type="entry name" value="FERM_3"/>
    <property type="match status" value="1"/>
</dbReference>
<dbReference type="EMBL" id="JXJN01001847">
    <property type="status" value="NOT_ANNOTATED_CDS"/>
    <property type="molecule type" value="Genomic_DNA"/>
</dbReference>
<dbReference type="EnsemblMetazoa" id="GPPI004845-RA">
    <property type="protein sequence ID" value="GPPI004845-PA"/>
    <property type="gene ID" value="GPPI004845"/>
</dbReference>
<dbReference type="PANTHER" id="PTHR45807">
    <property type="entry name" value="TYROSINE-PROTEIN KINASE HOPSCOTCH"/>
    <property type="match status" value="1"/>
</dbReference>
<evidence type="ECO:0000256" key="8">
    <source>
        <dbReference type="ARBA" id="ARBA00023136"/>
    </source>
</evidence>
<dbReference type="GO" id="GO:0019221">
    <property type="term" value="P:cytokine-mediated signaling pathway"/>
    <property type="evidence" value="ECO:0007669"/>
    <property type="project" value="TreeGrafter"/>
</dbReference>
<dbReference type="GO" id="GO:0009887">
    <property type="term" value="P:animal organ morphogenesis"/>
    <property type="evidence" value="ECO:0007669"/>
    <property type="project" value="UniProtKB-ARBA"/>
</dbReference>
<dbReference type="PROSITE" id="PS00109">
    <property type="entry name" value="PROTEIN_KINASE_TYR"/>
    <property type="match status" value="1"/>
</dbReference>
<dbReference type="InterPro" id="IPR020635">
    <property type="entry name" value="Tyr_kinase_cat_dom"/>
</dbReference>
<dbReference type="GO" id="GO:0005524">
    <property type="term" value="F:ATP binding"/>
    <property type="evidence" value="ECO:0007669"/>
    <property type="project" value="UniProtKB-UniRule"/>
</dbReference>
<evidence type="ECO:0000256" key="10">
    <source>
        <dbReference type="ARBA" id="ARBA00051243"/>
    </source>
</evidence>
<sequence length="1204" mass="139460">MGNNKSMNQASNASGTTHTTMTLLDDGNSSISSTSLLANGITLELEDDLDSNRTFSQASQSYSGSVEKMRQNVSTSLIMITHRIYNYCKRKFIEYEHLPTATCEDICIEFSRNMGILPNTRYLFGLRVLEANQVDEWVLPGQPLRPDVTYCFRMRFKVPSLELLQIMDRASYEYLYNQMRYDVVKECIPDIRYPFKKDNVMGLGAMNMCIDLLEQRESAERIEKNYKSYLPQPLVKTHKIFSRRKICQTFRHLCRRQLDLADVKLNYVREVNNLAPDYLLETFAGLVDYIPGDKLTPHTNIVGILNPTEAKVFIKLDLFDTIEPGLKVARITSKEKLEWILVSKLENIYALCVKSNNLQTPYARLEITGMPHGYRIQFEGKIQLESFISYISGYMRLTTKWMLDLCVQYITPSLAELFAIDCHGPIGGTVSFAKIRERRNNCGSYIVRQCEKEYNTYYIDINTKSNRAGLQPERYKTETYKITKKLCTVNNGITTNPPVKWILHYNSTRKPFDKLADLAQFIPAESEQRFRIKPSEYDKSNLLTICSPKKVQSNETETELNEAELQRKRVQILDPPRDLQWYQNSSSECDNGRMIKMRADWVQEGGFKDVNVTLKVLKYDEDFPKFMNLSNTWSRIYSPYIIKLYGLTLTTPYTMVMEYSKFGPLNEFLQHYKSKISLHQLLDVVHGLVRGIVYLQEHGIIHGFIRCSNLHVTKFDPKNQLLEAKIGDHGFPRPYRRDELPWIPFEYHNNLSLAEKHLDIDLWAFATTIWEIFARGQSIGHVTSESLRQNYNRYGGILPIPSDDCPPEMFEVMMDGWSTEPDTHTHKNFNHMQIFQRLIFIKENLDEDYSTIEWPDELMDADQVNDSNNGEGHNQHLNGMRHNGFGLDGKKPSNYRSYFDTTPSVLEIKNGKVIFKNKIGEGHYGTVHLGEVRYNTPINARELVAIKTLKSLRAPQLNDDFMREIEIMETLDHPNIVKIKHWIQRPFCIIMEYLESGSFLVYLTSRKPNLTNQKLLGFALDIARGMDYLVSKNVIHRDLAARNILVDRDSVKISDFGLAQRADSDGYYIAHTNREIPIKWYSPEAIKKDAKFSFQSDVWSYGVTLFEMFSRGESPNLDPDKELTQDEFLQRLERGDRLRQPSLCPDYVYERLMLPCWHSNPKMRPTFRMVIGNIQSIKNETCNFLPKSELSITPSSSPASTTPN</sequence>
<keyword evidence="4 11" id="KW-0547">Nucleotide-binding</keyword>
<dbReference type="InterPro" id="IPR008266">
    <property type="entry name" value="Tyr_kinase_AS"/>
</dbReference>
<protein>
    <recommendedName>
        <fullName evidence="17">Non-specific protein-tyrosine kinase</fullName>
    </recommendedName>
</protein>
<reference evidence="16" key="1">
    <citation type="submission" date="2015-01" db="EMBL/GenBank/DDBJ databases">
        <authorList>
            <person name="Aksoy S."/>
            <person name="Warren W."/>
            <person name="Wilson R.K."/>
        </authorList>
    </citation>
    <scope>NUCLEOTIDE SEQUENCE [LARGE SCALE GENOMIC DNA]</scope>
    <source>
        <strain evidence="16">IAEA</strain>
    </source>
</reference>
<dbReference type="GO" id="GO:0005126">
    <property type="term" value="F:cytokine receptor binding"/>
    <property type="evidence" value="ECO:0007669"/>
    <property type="project" value="TreeGrafter"/>
</dbReference>
<evidence type="ECO:0000313" key="15">
    <source>
        <dbReference type="EnsemblMetazoa" id="GPPI004845-PA"/>
    </source>
</evidence>
<proteinExistence type="predicted"/>
<evidence type="ECO:0000313" key="16">
    <source>
        <dbReference type="Proteomes" id="UP000092460"/>
    </source>
</evidence>
<keyword evidence="7" id="KW-0727">SH2 domain</keyword>
<keyword evidence="9" id="KW-0829">Tyrosine-protein kinase</keyword>
<dbReference type="SMART" id="SM00219">
    <property type="entry name" value="TyrKc"/>
    <property type="match status" value="1"/>
</dbReference>
<feature type="domain" description="Protein kinase" evidence="13">
    <location>
        <begin position="913"/>
        <end position="1185"/>
    </location>
</feature>
<dbReference type="InterPro" id="IPR019748">
    <property type="entry name" value="FERM_central"/>
</dbReference>
<dbReference type="GO" id="GO:0048468">
    <property type="term" value="P:cell development"/>
    <property type="evidence" value="ECO:0007669"/>
    <property type="project" value="UniProtKB-ARBA"/>
</dbReference>
<dbReference type="InterPro" id="IPR000299">
    <property type="entry name" value="FERM_domain"/>
</dbReference>
<evidence type="ECO:0000256" key="4">
    <source>
        <dbReference type="ARBA" id="ARBA00022741"/>
    </source>
</evidence>
<dbReference type="GO" id="GO:0035556">
    <property type="term" value="P:intracellular signal transduction"/>
    <property type="evidence" value="ECO:0007669"/>
    <property type="project" value="TreeGrafter"/>
</dbReference>
<dbReference type="Pfam" id="PF07714">
    <property type="entry name" value="PK_Tyr_Ser-Thr"/>
    <property type="match status" value="2"/>
</dbReference>
<dbReference type="STRING" id="67801.A0A1B0AQF5"/>
<evidence type="ECO:0000256" key="9">
    <source>
        <dbReference type="ARBA" id="ARBA00023137"/>
    </source>
</evidence>
<dbReference type="SUPFAM" id="SSF56112">
    <property type="entry name" value="Protein kinase-like (PK-like)"/>
    <property type="match status" value="2"/>
</dbReference>
<evidence type="ECO:0000256" key="11">
    <source>
        <dbReference type="PROSITE-ProRule" id="PRU10141"/>
    </source>
</evidence>
<comment type="subcellular location">
    <subcellularLocation>
        <location evidence="1">Endomembrane system</location>
    </subcellularLocation>
</comment>
<evidence type="ECO:0000256" key="7">
    <source>
        <dbReference type="ARBA" id="ARBA00022999"/>
    </source>
</evidence>